<dbReference type="Pfam" id="PF17762">
    <property type="entry name" value="HTH_ParB"/>
    <property type="match status" value="1"/>
</dbReference>
<evidence type="ECO:0000313" key="5">
    <source>
        <dbReference type="EMBL" id="GGN65433.1"/>
    </source>
</evidence>
<dbReference type="Pfam" id="PF02195">
    <property type="entry name" value="ParB_N"/>
    <property type="match status" value="1"/>
</dbReference>
<dbReference type="Proteomes" id="UP000600080">
    <property type="component" value="Unassembled WGS sequence"/>
</dbReference>
<dbReference type="NCBIfam" id="TIGR00180">
    <property type="entry name" value="parB_part"/>
    <property type="match status" value="1"/>
</dbReference>
<dbReference type="PANTHER" id="PTHR33375:SF1">
    <property type="entry name" value="CHROMOSOME-PARTITIONING PROTEIN PARB-RELATED"/>
    <property type="match status" value="1"/>
</dbReference>
<feature type="compositionally biased region" description="Basic and acidic residues" evidence="3">
    <location>
        <begin position="296"/>
        <end position="307"/>
    </location>
</feature>
<dbReference type="EMBL" id="BMND01000082">
    <property type="protein sequence ID" value="GGN65433.1"/>
    <property type="molecule type" value="Genomic_DNA"/>
</dbReference>
<dbReference type="PANTHER" id="PTHR33375">
    <property type="entry name" value="CHROMOSOME-PARTITIONING PROTEIN PARB-RELATED"/>
    <property type="match status" value="1"/>
</dbReference>
<keyword evidence="2" id="KW-0159">Chromosome partition</keyword>
<evidence type="ECO:0000259" key="4">
    <source>
        <dbReference type="SMART" id="SM00470"/>
    </source>
</evidence>
<dbReference type="InterPro" id="IPR003115">
    <property type="entry name" value="ParB_N"/>
</dbReference>
<feature type="region of interest" description="Disordered" evidence="3">
    <location>
        <begin position="239"/>
        <end position="309"/>
    </location>
</feature>
<evidence type="ECO:0000313" key="6">
    <source>
        <dbReference type="Proteomes" id="UP000600080"/>
    </source>
</evidence>
<protein>
    <recommendedName>
        <fullName evidence="4">ParB-like N-terminal domain-containing protein</fullName>
    </recommendedName>
</protein>
<dbReference type="Gene3D" id="1.10.10.2830">
    <property type="match status" value="1"/>
</dbReference>
<comment type="caution">
    <text evidence="5">The sequence shown here is derived from an EMBL/GenBank/DDBJ whole genome shotgun (WGS) entry which is preliminary data.</text>
</comment>
<dbReference type="Gene3D" id="3.90.1530.30">
    <property type="match status" value="1"/>
</dbReference>
<evidence type="ECO:0000256" key="2">
    <source>
        <dbReference type="ARBA" id="ARBA00022829"/>
    </source>
</evidence>
<dbReference type="InterPro" id="IPR004437">
    <property type="entry name" value="ParB/RepB/Spo0J"/>
</dbReference>
<dbReference type="SMART" id="SM00470">
    <property type="entry name" value="ParB"/>
    <property type="match status" value="1"/>
</dbReference>
<dbReference type="RefSeq" id="WP_189104785.1">
    <property type="nucleotide sequence ID" value="NZ_BMND01000082.1"/>
</dbReference>
<comment type="similarity">
    <text evidence="1">Belongs to the ParB family.</text>
</comment>
<feature type="domain" description="ParB-like N-terminal" evidence="4">
    <location>
        <begin position="36"/>
        <end position="136"/>
    </location>
</feature>
<accession>A0ABQ2K4Y8</accession>
<dbReference type="InterPro" id="IPR036086">
    <property type="entry name" value="ParB/Sulfiredoxin_sf"/>
</dbReference>
<feature type="compositionally biased region" description="Low complexity" evidence="3">
    <location>
        <begin position="261"/>
        <end position="280"/>
    </location>
</feature>
<proteinExistence type="inferred from homology"/>
<dbReference type="SUPFAM" id="SSF110849">
    <property type="entry name" value="ParB/Sulfiredoxin"/>
    <property type="match status" value="1"/>
</dbReference>
<gene>
    <name evidence="5" type="ORF">GCM10012285_68210</name>
</gene>
<dbReference type="InterPro" id="IPR041468">
    <property type="entry name" value="HTH_ParB/Spo0J"/>
</dbReference>
<keyword evidence="6" id="KW-1185">Reference proteome</keyword>
<feature type="region of interest" description="Disordered" evidence="3">
    <location>
        <begin position="1"/>
        <end position="30"/>
    </location>
</feature>
<name>A0ABQ2K4Y8_9ACTN</name>
<evidence type="ECO:0000256" key="1">
    <source>
        <dbReference type="ARBA" id="ARBA00006295"/>
    </source>
</evidence>
<evidence type="ECO:0000256" key="3">
    <source>
        <dbReference type="SAM" id="MobiDB-lite"/>
    </source>
</evidence>
<dbReference type="GeneID" id="301552518"/>
<dbReference type="InterPro" id="IPR050336">
    <property type="entry name" value="Chromosome_partition/occlusion"/>
</dbReference>
<sequence length="448" mass="48583">MAGTLPRPKRKSTQSKPEVAPEEVLYTDTDRSGDTLDLELASLCPNPFNKREKKGVPELAATIKEVGLLQNIAHITAEVWLATYPETRGQITAPNVILFGEHRWLACQELGWETIPSVLRDDKVEDARLITLIENLRRAQLSPLEEAEHYQALREAGLSYEQIAEKVGETANGAVSKGTIWKRVKLLELAPEVQQALRNGTLKVSAAEKAQQLDHEDQQAYLGLVRGGARPAEAQAQILARQRQGDAAEEECTVSNGNGDEQQSSEAGGAEGASSGNGASPAPPAQRKPKQTKKAPTRDKHEDDRRAAAAARDISCRALLESTDVTNPSNGDLVLSVLTAAVLAPQQQSAAQQRAFTWLKGIASHGLEAADAATYFTAVQDSHDEAAQRLAAFAAALAAAELRTGARRQSWGPRERNYVRVLQKYADYKPQTEWEREQLGLVAAGGAQ</sequence>
<reference evidence="6" key="1">
    <citation type="journal article" date="2019" name="Int. J. Syst. Evol. Microbiol.">
        <title>The Global Catalogue of Microorganisms (GCM) 10K type strain sequencing project: providing services to taxonomists for standard genome sequencing and annotation.</title>
        <authorList>
            <consortium name="The Broad Institute Genomics Platform"/>
            <consortium name="The Broad Institute Genome Sequencing Center for Infectious Disease"/>
            <person name="Wu L."/>
            <person name="Ma J."/>
        </authorList>
    </citation>
    <scope>NUCLEOTIDE SEQUENCE [LARGE SCALE GENOMIC DNA]</scope>
    <source>
        <strain evidence="6">CGMCC 4.7323</strain>
    </source>
</reference>
<dbReference type="SUPFAM" id="SSF109709">
    <property type="entry name" value="KorB DNA-binding domain-like"/>
    <property type="match status" value="1"/>
</dbReference>
<organism evidence="5 6">
    <name type="scientific">Streptomyces kronopolitis</name>
    <dbReference type="NCBI Taxonomy" id="1612435"/>
    <lineage>
        <taxon>Bacteria</taxon>
        <taxon>Bacillati</taxon>
        <taxon>Actinomycetota</taxon>
        <taxon>Actinomycetes</taxon>
        <taxon>Kitasatosporales</taxon>
        <taxon>Streptomycetaceae</taxon>
        <taxon>Streptomyces</taxon>
    </lineage>
</organism>